<dbReference type="InterPro" id="IPR049550">
    <property type="entry name" value="RecD_N"/>
</dbReference>
<keyword evidence="4 13" id="KW-0378">Hydrolase</keyword>
<dbReference type="InterPro" id="IPR041851">
    <property type="entry name" value="RecD_N_sf"/>
</dbReference>
<keyword evidence="2" id="KW-0547">Nucleotide-binding</keyword>
<dbReference type="Gene3D" id="3.40.50.300">
    <property type="entry name" value="P-loop containing nucleotide triphosphate hydrolases"/>
    <property type="match status" value="2"/>
</dbReference>
<organism evidence="13 14">
    <name type="scientific">Geoalkalibacter halelectricus</name>
    <dbReference type="NCBI Taxonomy" id="2847045"/>
    <lineage>
        <taxon>Bacteria</taxon>
        <taxon>Pseudomonadati</taxon>
        <taxon>Thermodesulfobacteriota</taxon>
        <taxon>Desulfuromonadia</taxon>
        <taxon>Desulfuromonadales</taxon>
        <taxon>Geoalkalibacteraceae</taxon>
        <taxon>Geoalkalibacter</taxon>
    </lineage>
</organism>
<keyword evidence="5" id="KW-0347">Helicase</keyword>
<dbReference type="InterPro" id="IPR027785">
    <property type="entry name" value="UvrD-like_helicase_C"/>
</dbReference>
<evidence type="ECO:0000313" key="14">
    <source>
        <dbReference type="Proteomes" id="UP001060414"/>
    </source>
</evidence>
<evidence type="ECO:0000256" key="9">
    <source>
        <dbReference type="ARBA" id="ARBA00023204"/>
    </source>
</evidence>
<evidence type="ECO:0000256" key="2">
    <source>
        <dbReference type="ARBA" id="ARBA00022741"/>
    </source>
</evidence>
<keyword evidence="9" id="KW-0234">DNA repair</keyword>
<dbReference type="Proteomes" id="UP001060414">
    <property type="component" value="Chromosome"/>
</dbReference>
<keyword evidence="3" id="KW-0227">DNA damage</keyword>
<dbReference type="EMBL" id="CP092109">
    <property type="protein sequence ID" value="UWZ81386.1"/>
    <property type="molecule type" value="Genomic_DNA"/>
</dbReference>
<protein>
    <submittedName>
        <fullName evidence="13">Exodeoxyribonuclease V subunit alpha</fullName>
        <ecNumber evidence="13">3.1.11.5</ecNumber>
    </submittedName>
</protein>
<keyword evidence="1" id="KW-0540">Nuclease</keyword>
<gene>
    <name evidence="13" type="primary">recD</name>
    <name evidence="13" type="ORF">L9S41_08325</name>
</gene>
<evidence type="ECO:0000256" key="4">
    <source>
        <dbReference type="ARBA" id="ARBA00022801"/>
    </source>
</evidence>
<proteinExistence type="inferred from homology"/>
<dbReference type="Pfam" id="PF21185">
    <property type="entry name" value="RecD_N"/>
    <property type="match status" value="1"/>
</dbReference>
<evidence type="ECO:0000313" key="13">
    <source>
        <dbReference type="EMBL" id="UWZ81386.1"/>
    </source>
</evidence>
<keyword evidence="14" id="KW-1185">Reference proteome</keyword>
<evidence type="ECO:0000259" key="11">
    <source>
        <dbReference type="Pfam" id="PF13538"/>
    </source>
</evidence>
<feature type="domain" description="UvrD-like helicase C-terminal" evidence="11">
    <location>
        <begin position="533"/>
        <end position="577"/>
    </location>
</feature>
<dbReference type="PANTHER" id="PTHR43788:SF6">
    <property type="entry name" value="DNA HELICASE B"/>
    <property type="match status" value="1"/>
</dbReference>
<dbReference type="GO" id="GO:0008854">
    <property type="term" value="F:exodeoxyribonuclease V activity"/>
    <property type="evidence" value="ECO:0007669"/>
    <property type="project" value="UniProtKB-EC"/>
</dbReference>
<keyword evidence="7" id="KW-0067">ATP-binding</keyword>
<dbReference type="InterPro" id="IPR050534">
    <property type="entry name" value="Coronavir_polyprotein_1ab"/>
</dbReference>
<sequence>MSDAAAVLERLPLSSMSRHFARFVAGLAQPSPGVLELAAALVSQAAEQGHVCLDLGAPGNISAEDGQDLSASLPAPAEWSAALRACPQVARPGEIAPLVLDDRGRLYLYRYWRHEQSLAAEMRRRAAGRIGVTDEARLRDGLARLFGGGADTPTDWQRVAALAAVLHPLCVISGGPGTGKTSTVVKILALLLEQAGDNPLRIALAAPTGKAAARLAEAIGQARDGLALDEGLRRRIPHEAQTLHRLLGSGRRPGFRHHRDNPLPAEVVIVDEASMVDLSLMAALVDALDPAARLILLGDRDQLASVEAGAVLGDLCGPAEVGFSAAFTQSACTLSGDILPQAAPDQVAPLADNVIQLRRSYRFAPGSGIAQVAQAIKQGEGSRTLALLRDPALTDIAWRPLPSREGFTTALEPLLLEAFAPYLQATDPGQALAAFERFRLLCALRRGPWGVESLNRLAERLLARQGLVAPQSPYYHGRPILVTGNDYRQGLFNGDVGLIWSDPESGGALRAFFSQGGGLRKILPSRLPGHETVFAMTVHKSQGSEFDRVLLLLPDADTALLSRELLYTAVTRARAAVDIWADEALLSGAVGRRIQRSSGLRDALWDTPHSAGGVKYD</sequence>
<name>A0ABY5ZRS6_9BACT</name>
<dbReference type="Pfam" id="PF13245">
    <property type="entry name" value="AAA_19"/>
    <property type="match status" value="1"/>
</dbReference>
<dbReference type="CDD" id="cd17933">
    <property type="entry name" value="DEXSc_RecD-like"/>
    <property type="match status" value="1"/>
</dbReference>
<evidence type="ECO:0000256" key="6">
    <source>
        <dbReference type="ARBA" id="ARBA00022839"/>
    </source>
</evidence>
<dbReference type="CDD" id="cd18809">
    <property type="entry name" value="SF1_C_RecD"/>
    <property type="match status" value="1"/>
</dbReference>
<keyword evidence="10" id="KW-0413">Isomerase</keyword>
<keyword evidence="6" id="KW-0269">Exonuclease</keyword>
<accession>A0ABY5ZRS6</accession>
<dbReference type="PANTHER" id="PTHR43788">
    <property type="entry name" value="DNA2/NAM7 HELICASE FAMILY MEMBER"/>
    <property type="match status" value="1"/>
</dbReference>
<evidence type="ECO:0000259" key="12">
    <source>
        <dbReference type="Pfam" id="PF21185"/>
    </source>
</evidence>
<dbReference type="Gene3D" id="1.10.10.1020">
    <property type="entry name" value="RecBCD complex, subunit RecD, N-terminal domain"/>
    <property type="match status" value="1"/>
</dbReference>
<dbReference type="RefSeq" id="WP_260749761.1">
    <property type="nucleotide sequence ID" value="NZ_CP092109.1"/>
</dbReference>
<evidence type="ECO:0000256" key="3">
    <source>
        <dbReference type="ARBA" id="ARBA00022763"/>
    </source>
</evidence>
<dbReference type="EC" id="3.1.11.5" evidence="13"/>
<evidence type="ECO:0000256" key="5">
    <source>
        <dbReference type="ARBA" id="ARBA00022806"/>
    </source>
</evidence>
<evidence type="ECO:0000256" key="8">
    <source>
        <dbReference type="ARBA" id="ARBA00023125"/>
    </source>
</evidence>
<evidence type="ECO:0000256" key="7">
    <source>
        <dbReference type="ARBA" id="ARBA00022840"/>
    </source>
</evidence>
<evidence type="ECO:0000256" key="1">
    <source>
        <dbReference type="ARBA" id="ARBA00022722"/>
    </source>
</evidence>
<keyword evidence="8" id="KW-0238">DNA-binding</keyword>
<reference evidence="13" key="1">
    <citation type="journal article" date="2022" name="Environ. Microbiol.">
        <title>Geoalkalibacter halelectricus SAP #1 sp. nov. possessing extracellular electron transfer and mineral#reducing capabilities from a haloalkaline environment.</title>
        <authorList>
            <person name="Yadav S."/>
            <person name="Singh R."/>
            <person name="Sundharam S.S."/>
            <person name="Chaudhary S."/>
            <person name="Krishnamurthi S."/>
            <person name="Patil S.A."/>
        </authorList>
    </citation>
    <scope>NUCLEOTIDE SEQUENCE</scope>
    <source>
        <strain evidence="13">SAP-1</strain>
    </source>
</reference>
<evidence type="ECO:0000256" key="10">
    <source>
        <dbReference type="ARBA" id="ARBA00023235"/>
    </source>
</evidence>
<dbReference type="InterPro" id="IPR027417">
    <property type="entry name" value="P-loop_NTPase"/>
</dbReference>
<dbReference type="HAMAP" id="MF_01487">
    <property type="entry name" value="RecD"/>
    <property type="match status" value="1"/>
</dbReference>
<dbReference type="Pfam" id="PF13538">
    <property type="entry name" value="UvrD_C_2"/>
    <property type="match status" value="1"/>
</dbReference>
<feature type="domain" description="RecBCD enzyme subunit RecD N-terminal" evidence="12">
    <location>
        <begin position="13"/>
        <end position="107"/>
    </location>
</feature>
<dbReference type="SUPFAM" id="SSF52540">
    <property type="entry name" value="P-loop containing nucleoside triphosphate hydrolases"/>
    <property type="match status" value="2"/>
</dbReference>
<dbReference type="InterPro" id="IPR006344">
    <property type="entry name" value="RecD"/>
</dbReference>
<dbReference type="NCBIfam" id="TIGR01447">
    <property type="entry name" value="recD"/>
    <property type="match status" value="1"/>
</dbReference>